<evidence type="ECO:0000256" key="1">
    <source>
        <dbReference type="ARBA" id="ARBA00004123"/>
    </source>
</evidence>
<dbReference type="CDD" id="cd00067">
    <property type="entry name" value="GAL4"/>
    <property type="match status" value="1"/>
</dbReference>
<keyword evidence="3" id="KW-0862">Zinc</keyword>
<dbReference type="EMBL" id="ABDF02000006">
    <property type="protein sequence ID" value="EHK23153.1"/>
    <property type="molecule type" value="Genomic_DNA"/>
</dbReference>
<dbReference type="CDD" id="cd12148">
    <property type="entry name" value="fungal_TF_MHR"/>
    <property type="match status" value="1"/>
</dbReference>
<evidence type="ECO:0000256" key="8">
    <source>
        <dbReference type="SAM" id="MobiDB-lite"/>
    </source>
</evidence>
<feature type="non-terminal residue" evidence="10">
    <location>
        <position position="604"/>
    </location>
</feature>
<dbReference type="GO" id="GO:0006351">
    <property type="term" value="P:DNA-templated transcription"/>
    <property type="evidence" value="ECO:0007669"/>
    <property type="project" value="InterPro"/>
</dbReference>
<evidence type="ECO:0000313" key="11">
    <source>
        <dbReference type="Proteomes" id="UP000007115"/>
    </source>
</evidence>
<evidence type="ECO:0000256" key="5">
    <source>
        <dbReference type="ARBA" id="ARBA00023125"/>
    </source>
</evidence>
<dbReference type="OMA" id="MMILVLR"/>
<dbReference type="GO" id="GO:0043565">
    <property type="term" value="F:sequence-specific DNA binding"/>
    <property type="evidence" value="ECO:0007669"/>
    <property type="project" value="TreeGrafter"/>
</dbReference>
<dbReference type="GeneID" id="25787604"/>
<keyword evidence="7" id="KW-0539">Nucleus</keyword>
<dbReference type="GO" id="GO:0005634">
    <property type="term" value="C:nucleus"/>
    <property type="evidence" value="ECO:0007669"/>
    <property type="project" value="UniProtKB-SubCell"/>
</dbReference>
<dbReference type="Proteomes" id="UP000007115">
    <property type="component" value="Unassembled WGS sequence"/>
</dbReference>
<comment type="subcellular location">
    <subcellularLocation>
        <location evidence="1">Nucleus</location>
    </subcellularLocation>
</comment>
<name>G9MTG5_HYPVG</name>
<dbReference type="STRING" id="413071.G9MTG5"/>
<dbReference type="InterPro" id="IPR001138">
    <property type="entry name" value="Zn2Cys6_DnaBD"/>
</dbReference>
<feature type="domain" description="Zn(2)-C6 fungal-type" evidence="9">
    <location>
        <begin position="8"/>
        <end position="36"/>
    </location>
</feature>
<sequence>RTLRIRVACLRCQRRKIRCDGAVPSCGSCSKTGVECIDGGNLTCLFRYILSLERQVQWLRSIVRANCPDIDLEQWRPVMDESGQDNSATERESSQVGLSLVNLNPTPGSGSGPAPSDPSASSQNVQSKHDIPTIQHEQDTGLAHEIGLVSSCAGTDPKYIGPSSGYFFAKLVLACAQRGQRDPPPKELQQNAKNRIAGLLPKGGLSIPPTPLPPDMDYAVKISEAYFETIHPQYPFLHQPSHMRLIEHVYVEPEPNPMAAFQVYLVLGIGATVLSRRLKIPLSGEGFCASAMKYFDKLCIQNSLKGLQSLLLLLVYALHSPSMGLNVWYLNYQCIAALLDLGLQRDVRSGKTMSVLDQELRTRVFWVIYSLDRSVATMMGRPIGLRDEACELRVSHIFRLAIHLFKLAQLNSEIKYVLHSISHEVPPYAYPSIPDVLQWQRGIIARLQEWQTQIPQFTGERVYMTHLCEIKYHGIMMLLLRPSPAIPNPSVNSLKSCYESAVASIRLYNQLYKRDLLVYSWATVHSVFLSTITMLHCIWTVPEVSAQIKLEILMADLKAGSNVLSATGEHWSEAKRTRDILDELSGTTIRWIIESRARNLETGT</sequence>
<dbReference type="PROSITE" id="PS50048">
    <property type="entry name" value="ZN2_CY6_FUNGAL_2"/>
    <property type="match status" value="1"/>
</dbReference>
<dbReference type="GO" id="GO:0045944">
    <property type="term" value="P:positive regulation of transcription by RNA polymerase II"/>
    <property type="evidence" value="ECO:0007669"/>
    <property type="project" value="TreeGrafter"/>
</dbReference>
<reference evidence="10 11" key="1">
    <citation type="journal article" date="2011" name="Genome Biol.">
        <title>Comparative genome sequence analysis underscores mycoparasitism as the ancestral life style of Trichoderma.</title>
        <authorList>
            <person name="Kubicek C.P."/>
            <person name="Herrera-Estrella A."/>
            <person name="Seidl-Seiboth V."/>
            <person name="Martinez D.A."/>
            <person name="Druzhinina I.S."/>
            <person name="Thon M."/>
            <person name="Zeilinger S."/>
            <person name="Casas-Flores S."/>
            <person name="Horwitz B.A."/>
            <person name="Mukherjee P.K."/>
            <person name="Mukherjee M."/>
            <person name="Kredics L."/>
            <person name="Alcaraz L.D."/>
            <person name="Aerts A."/>
            <person name="Antal Z."/>
            <person name="Atanasova L."/>
            <person name="Cervantes-Badillo M.G."/>
            <person name="Challacombe J."/>
            <person name="Chertkov O."/>
            <person name="McCluskey K."/>
            <person name="Coulpier F."/>
            <person name="Deshpande N."/>
            <person name="von Doehren H."/>
            <person name="Ebbole D.J."/>
            <person name="Esquivel-Naranjo E.U."/>
            <person name="Fekete E."/>
            <person name="Flipphi M."/>
            <person name="Glaser F."/>
            <person name="Gomez-Rodriguez E.Y."/>
            <person name="Gruber S."/>
            <person name="Han C."/>
            <person name="Henrissat B."/>
            <person name="Hermosa R."/>
            <person name="Hernandez-Onate M."/>
            <person name="Karaffa L."/>
            <person name="Kosti I."/>
            <person name="Le Crom S."/>
            <person name="Lindquist E."/>
            <person name="Lucas S."/>
            <person name="Luebeck M."/>
            <person name="Luebeck P.S."/>
            <person name="Margeot A."/>
            <person name="Metz B."/>
            <person name="Misra M."/>
            <person name="Nevalainen H."/>
            <person name="Omann M."/>
            <person name="Packer N."/>
            <person name="Perrone G."/>
            <person name="Uresti-Rivera E.E."/>
            <person name="Salamov A."/>
            <person name="Schmoll M."/>
            <person name="Seiboth B."/>
            <person name="Shapiro H."/>
            <person name="Sukno S."/>
            <person name="Tamayo-Ramos J.A."/>
            <person name="Tisch D."/>
            <person name="Wiest A."/>
            <person name="Wilkinson H.H."/>
            <person name="Zhang M."/>
            <person name="Coutinho P.M."/>
            <person name="Kenerley C.M."/>
            <person name="Monte E."/>
            <person name="Baker S.E."/>
            <person name="Grigoriev I.V."/>
        </authorList>
    </citation>
    <scope>NUCLEOTIDE SEQUENCE [LARGE SCALE GENOMIC DNA]</scope>
    <source>
        <strain evidence="11">Gv29-8 / FGSC 10586</strain>
    </source>
</reference>
<organism evidence="10 11">
    <name type="scientific">Hypocrea virens (strain Gv29-8 / FGSC 10586)</name>
    <name type="common">Gliocladium virens</name>
    <name type="synonym">Trichoderma virens</name>
    <dbReference type="NCBI Taxonomy" id="413071"/>
    <lineage>
        <taxon>Eukaryota</taxon>
        <taxon>Fungi</taxon>
        <taxon>Dikarya</taxon>
        <taxon>Ascomycota</taxon>
        <taxon>Pezizomycotina</taxon>
        <taxon>Sordariomycetes</taxon>
        <taxon>Hypocreomycetidae</taxon>
        <taxon>Hypocreales</taxon>
        <taxon>Hypocreaceae</taxon>
        <taxon>Trichoderma</taxon>
    </lineage>
</organism>
<evidence type="ECO:0000256" key="3">
    <source>
        <dbReference type="ARBA" id="ARBA00022833"/>
    </source>
</evidence>
<feature type="region of interest" description="Disordered" evidence="8">
    <location>
        <begin position="80"/>
        <end position="130"/>
    </location>
</feature>
<keyword evidence="5" id="KW-0238">DNA-binding</keyword>
<dbReference type="SMART" id="SM00906">
    <property type="entry name" value="Fungal_trans"/>
    <property type="match status" value="1"/>
</dbReference>
<feature type="compositionally biased region" description="Low complexity" evidence="8">
    <location>
        <begin position="112"/>
        <end position="122"/>
    </location>
</feature>
<dbReference type="HOGENOM" id="CLU_012331_2_0_1"/>
<dbReference type="InterPro" id="IPR052202">
    <property type="entry name" value="Yeast_MetPath_Reg"/>
</dbReference>
<dbReference type="SMART" id="SM00066">
    <property type="entry name" value="GAL4"/>
    <property type="match status" value="1"/>
</dbReference>
<keyword evidence="6" id="KW-0804">Transcription</keyword>
<evidence type="ECO:0000256" key="4">
    <source>
        <dbReference type="ARBA" id="ARBA00023015"/>
    </source>
</evidence>
<dbReference type="Gene3D" id="4.10.240.10">
    <property type="entry name" value="Zn(2)-C6 fungal-type DNA-binding domain"/>
    <property type="match status" value="1"/>
</dbReference>
<dbReference type="InterPro" id="IPR036864">
    <property type="entry name" value="Zn2-C6_fun-type_DNA-bd_sf"/>
</dbReference>
<keyword evidence="11" id="KW-1185">Reference proteome</keyword>
<dbReference type="InParanoid" id="G9MTG5"/>
<feature type="compositionally biased region" description="Polar residues" evidence="8">
    <location>
        <begin position="94"/>
        <end position="106"/>
    </location>
</feature>
<comment type="caution">
    <text evidence="10">The sequence shown here is derived from an EMBL/GenBank/DDBJ whole genome shotgun (WGS) entry which is preliminary data.</text>
</comment>
<evidence type="ECO:0000313" key="10">
    <source>
        <dbReference type="EMBL" id="EHK23153.1"/>
    </source>
</evidence>
<evidence type="ECO:0000256" key="7">
    <source>
        <dbReference type="ARBA" id="ARBA00023242"/>
    </source>
</evidence>
<dbReference type="PANTHER" id="PTHR47782">
    <property type="entry name" value="ZN(II)2CYS6 TRANSCRIPTION FACTOR (EUROFUNG)-RELATED"/>
    <property type="match status" value="1"/>
</dbReference>
<dbReference type="GO" id="GO:0008270">
    <property type="term" value="F:zinc ion binding"/>
    <property type="evidence" value="ECO:0007669"/>
    <property type="project" value="InterPro"/>
</dbReference>
<dbReference type="GO" id="GO:0000981">
    <property type="term" value="F:DNA-binding transcription factor activity, RNA polymerase II-specific"/>
    <property type="evidence" value="ECO:0007669"/>
    <property type="project" value="InterPro"/>
</dbReference>
<accession>G9MTG5</accession>
<keyword evidence="2" id="KW-0479">Metal-binding</keyword>
<protein>
    <recommendedName>
        <fullName evidence="9">Zn(2)-C6 fungal-type domain-containing protein</fullName>
    </recommendedName>
</protein>
<dbReference type="RefSeq" id="XP_013957349.1">
    <property type="nucleotide sequence ID" value="XM_014101874.1"/>
</dbReference>
<feature type="non-terminal residue" evidence="10">
    <location>
        <position position="1"/>
    </location>
</feature>
<dbReference type="OrthoDB" id="189997at2759"/>
<dbReference type="PANTHER" id="PTHR47782:SF1">
    <property type="entry name" value="PYRIMIDINE PATHWAY REGULATORY PROTEIN 1"/>
    <property type="match status" value="1"/>
</dbReference>
<keyword evidence="4" id="KW-0805">Transcription regulation</keyword>
<dbReference type="Pfam" id="PF00172">
    <property type="entry name" value="Zn_clus"/>
    <property type="match status" value="1"/>
</dbReference>
<gene>
    <name evidence="10" type="ORF">TRIVIDRAFT_133360</name>
</gene>
<evidence type="ECO:0000259" key="9">
    <source>
        <dbReference type="PROSITE" id="PS50048"/>
    </source>
</evidence>
<evidence type="ECO:0000256" key="6">
    <source>
        <dbReference type="ARBA" id="ARBA00023163"/>
    </source>
</evidence>
<dbReference type="VEuPathDB" id="FungiDB:TRIVIDRAFT_133360"/>
<dbReference type="eggNOG" id="ENOG502SHT0">
    <property type="taxonomic scope" value="Eukaryota"/>
</dbReference>
<evidence type="ECO:0000256" key="2">
    <source>
        <dbReference type="ARBA" id="ARBA00022723"/>
    </source>
</evidence>
<proteinExistence type="predicted"/>
<dbReference type="Pfam" id="PF04082">
    <property type="entry name" value="Fungal_trans"/>
    <property type="match status" value="1"/>
</dbReference>
<dbReference type="InterPro" id="IPR007219">
    <property type="entry name" value="XnlR_reg_dom"/>
</dbReference>
<dbReference type="AlphaFoldDB" id="G9MTG5"/>
<dbReference type="SUPFAM" id="SSF57701">
    <property type="entry name" value="Zn2/Cys6 DNA-binding domain"/>
    <property type="match status" value="1"/>
</dbReference>